<evidence type="ECO:0000313" key="2">
    <source>
        <dbReference type="Proteomes" id="UP000050546"/>
    </source>
</evidence>
<accession>A0A1V9HAS1</accession>
<organism evidence="1 2">
    <name type="scientific">Xanthomonas phaseoli pv. dieffenbachiae</name>
    <dbReference type="NCBI Taxonomy" id="92828"/>
    <lineage>
        <taxon>Bacteria</taxon>
        <taxon>Pseudomonadati</taxon>
        <taxon>Pseudomonadota</taxon>
        <taxon>Gammaproteobacteria</taxon>
        <taxon>Lysobacterales</taxon>
        <taxon>Lysobacteraceae</taxon>
        <taxon>Xanthomonas</taxon>
    </lineage>
</organism>
<protein>
    <submittedName>
        <fullName evidence="1">Uncharacterized protein</fullName>
    </submittedName>
</protein>
<reference evidence="2" key="2">
    <citation type="journal article" date="2017" name="Plant Pathol.">
        <title>Pathogenicity and virulence gene content of Xanthomonas strains infecting Araceae, formerly known as Xanthomonas axonopodis pv. dieffenbachiae.</title>
        <authorList>
            <person name="Constantin E.C."/>
            <person name="Haegeman A."/>
            <person name="Van Vaerenbergh J."/>
            <person name="Baeyen S."/>
            <person name="Van Malderghem C."/>
            <person name="Maes M."/>
            <person name="Cottyn B."/>
        </authorList>
    </citation>
    <scope>NUCLEOTIDE SEQUENCE [LARGE SCALE GENOMIC DNA]</scope>
    <source>
        <strain evidence="2">LMG 25940</strain>
    </source>
</reference>
<name>A0A1V9HAS1_9XANT</name>
<comment type="caution">
    <text evidence="1">The sequence shown here is derived from an EMBL/GenBank/DDBJ whole genome shotgun (WGS) entry which is preliminary data.</text>
</comment>
<dbReference type="AlphaFoldDB" id="A0A1V9HAS1"/>
<dbReference type="EMBL" id="JPYI02000054">
    <property type="protein sequence ID" value="OQP79953.1"/>
    <property type="molecule type" value="Genomic_DNA"/>
</dbReference>
<gene>
    <name evidence="1" type="ORF">IM53_009225</name>
</gene>
<proteinExistence type="predicted"/>
<reference evidence="1 2" key="1">
    <citation type="journal article" date="2016" name="Plant Pathol.">
        <title>Genetic characterization of strains named as Xanthomonas axonopodis pv. dieffenbachiae leads to a taxonomic revision of the X. axonopodis species complex.</title>
        <authorList>
            <person name="Constantin E.C."/>
            <person name="Cleenwerck I."/>
            <person name="Maes M."/>
            <person name="Baeyen S."/>
            <person name="Van Malderghem C."/>
            <person name="De Vos P."/>
            <person name="Cottyn B."/>
        </authorList>
    </citation>
    <scope>NUCLEOTIDE SEQUENCE [LARGE SCALE GENOMIC DNA]</scope>
    <source>
        <strain evidence="1 2">LMG 25940</strain>
    </source>
</reference>
<evidence type="ECO:0000313" key="1">
    <source>
        <dbReference type="EMBL" id="OQP79953.1"/>
    </source>
</evidence>
<sequence length="95" mass="10996">MKEPLCSRYPLDDCPICIVQRCLRTHYIQHAIGILLEQFFRELCKRCVDFVGEEEQVNQVFSVSLTCIGLVAKLWPTQQADVLRNQEVVDIGDRN</sequence>
<dbReference type="Proteomes" id="UP000050546">
    <property type="component" value="Unassembled WGS sequence"/>
</dbReference>